<proteinExistence type="predicted"/>
<dbReference type="AlphaFoldDB" id="A0A0F3L2B5"/>
<dbReference type="EMBL" id="JZRB01000001">
    <property type="protein sequence ID" value="KJV37377.1"/>
    <property type="molecule type" value="Genomic_DNA"/>
</dbReference>
<name>A0A0F3L2B5_9GAMM</name>
<accession>A0A0F3L2B5</accession>
<sequence>MVMTSHHDPAAPMDLHAFRRRVLASVDPARPETLQTVAGDIVALARHPGLLTDALRADLLREDGPLRMQTRQTCILDAFGPFVVRINLWPVEAATHEDNENLSFFAYHDHGFSFLTTHYYGPGYHTRTYTYDATGVRGEIGERVALAYAGEATLAPGTVLMYLAGRDVHAQFPPPAPSASLNLLLRGDTTGELGDQYYFDIDTGTICGKPTNDLMRRRMALALAGTLGDVESEGHLRRIADGHACPRTRDEARRVVSRLYGG</sequence>
<evidence type="ECO:0000313" key="1">
    <source>
        <dbReference type="EMBL" id="KJV37377.1"/>
    </source>
</evidence>
<organism evidence="1 2">
    <name type="scientific">Luteibacter yeojuensis</name>
    <dbReference type="NCBI Taxonomy" id="345309"/>
    <lineage>
        <taxon>Bacteria</taxon>
        <taxon>Pseudomonadati</taxon>
        <taxon>Pseudomonadota</taxon>
        <taxon>Gammaproteobacteria</taxon>
        <taxon>Lysobacterales</taxon>
        <taxon>Rhodanobacteraceae</taxon>
        <taxon>Luteibacter</taxon>
    </lineage>
</organism>
<dbReference type="SUPFAM" id="SSF51182">
    <property type="entry name" value="RmlC-like cupins"/>
    <property type="match status" value="1"/>
</dbReference>
<evidence type="ECO:0000313" key="2">
    <source>
        <dbReference type="Proteomes" id="UP000033651"/>
    </source>
</evidence>
<dbReference type="PATRIC" id="fig|345309.4.peg.160"/>
<comment type="caution">
    <text evidence="1">The sequence shown here is derived from an EMBL/GenBank/DDBJ whole genome shotgun (WGS) entry which is preliminary data.</text>
</comment>
<dbReference type="InterPro" id="IPR011051">
    <property type="entry name" value="RmlC_Cupin_sf"/>
</dbReference>
<gene>
    <name evidence="1" type="ORF">VI08_00780</name>
</gene>
<protein>
    <submittedName>
        <fullName evidence="1">Uncharacterized protein</fullName>
    </submittedName>
</protein>
<reference evidence="1 2" key="1">
    <citation type="submission" date="2015-03" db="EMBL/GenBank/DDBJ databases">
        <title>Draft genome sequence of Luteibacter yeojuensis strain SU11.</title>
        <authorList>
            <person name="Sulaiman J."/>
            <person name="Priya K."/>
            <person name="Chan K.-G."/>
        </authorList>
    </citation>
    <scope>NUCLEOTIDE SEQUENCE [LARGE SCALE GENOMIC DNA]</scope>
    <source>
        <strain evidence="1 2">SU11</strain>
    </source>
</reference>
<keyword evidence="2" id="KW-1185">Reference proteome</keyword>
<dbReference type="Proteomes" id="UP000033651">
    <property type="component" value="Unassembled WGS sequence"/>
</dbReference>